<feature type="region of interest" description="Disordered" evidence="1">
    <location>
        <begin position="1"/>
        <end position="21"/>
    </location>
</feature>
<dbReference type="EMBL" id="BOPG01000023">
    <property type="protein sequence ID" value="GIJ56074.1"/>
    <property type="molecule type" value="Genomic_DNA"/>
</dbReference>
<organism evidence="2 3">
    <name type="scientific">Virgisporangium aurantiacum</name>
    <dbReference type="NCBI Taxonomy" id="175570"/>
    <lineage>
        <taxon>Bacteria</taxon>
        <taxon>Bacillati</taxon>
        <taxon>Actinomycetota</taxon>
        <taxon>Actinomycetes</taxon>
        <taxon>Micromonosporales</taxon>
        <taxon>Micromonosporaceae</taxon>
        <taxon>Virgisporangium</taxon>
    </lineage>
</organism>
<dbReference type="RefSeq" id="WP_203993789.1">
    <property type="nucleotide sequence ID" value="NZ_BOPG01000023.1"/>
</dbReference>
<accession>A0A8J3Z1X1</accession>
<name>A0A8J3Z1X1_9ACTN</name>
<protein>
    <recommendedName>
        <fullName evidence="4">Mobilisation protein (MobC)</fullName>
    </recommendedName>
</protein>
<keyword evidence="3" id="KW-1185">Reference proteome</keyword>
<reference evidence="2" key="1">
    <citation type="submission" date="2021-01" db="EMBL/GenBank/DDBJ databases">
        <title>Whole genome shotgun sequence of Virgisporangium aurantiacum NBRC 16421.</title>
        <authorList>
            <person name="Komaki H."/>
            <person name="Tamura T."/>
        </authorList>
    </citation>
    <scope>NUCLEOTIDE SEQUENCE</scope>
    <source>
        <strain evidence="2">NBRC 16421</strain>
    </source>
</reference>
<evidence type="ECO:0000313" key="3">
    <source>
        <dbReference type="Proteomes" id="UP000612585"/>
    </source>
</evidence>
<comment type="caution">
    <text evidence="2">The sequence shown here is derived from an EMBL/GenBank/DDBJ whole genome shotgun (WGS) entry which is preliminary data.</text>
</comment>
<dbReference type="AlphaFoldDB" id="A0A8J3Z1X1"/>
<proteinExistence type="predicted"/>
<sequence length="141" mass="15170">MDGRLSAPRSGRVRRRESTARTARINPSFTVAEREELAAAARRVGLTPTGFCAVAALAAARGEMTIGSPQSVQEESLAQVQVELFDLRSAVNRVGTNLNQAVTAFHSTGEPPTWLRTVVAMCTRTLAAADELISSVHRRLP</sequence>
<dbReference type="Proteomes" id="UP000612585">
    <property type="component" value="Unassembled WGS sequence"/>
</dbReference>
<gene>
    <name evidence="2" type="ORF">Vau01_035900</name>
</gene>
<evidence type="ECO:0008006" key="4">
    <source>
        <dbReference type="Google" id="ProtNLM"/>
    </source>
</evidence>
<evidence type="ECO:0000256" key="1">
    <source>
        <dbReference type="SAM" id="MobiDB-lite"/>
    </source>
</evidence>
<evidence type="ECO:0000313" key="2">
    <source>
        <dbReference type="EMBL" id="GIJ56074.1"/>
    </source>
</evidence>